<gene>
    <name evidence="3" type="ORF">F0415_05495</name>
</gene>
<dbReference type="EC" id="5.1.3.14" evidence="3"/>
<accession>A0A5B2ZDS2</accession>
<evidence type="ECO:0000313" key="4">
    <source>
        <dbReference type="Proteomes" id="UP000322165"/>
    </source>
</evidence>
<proteinExistence type="inferred from homology"/>
<dbReference type="Gene3D" id="3.40.50.2000">
    <property type="entry name" value="Glycogen Phosphorylase B"/>
    <property type="match status" value="2"/>
</dbReference>
<dbReference type="NCBIfam" id="TIGR00236">
    <property type="entry name" value="wecB"/>
    <property type="match status" value="1"/>
</dbReference>
<dbReference type="Proteomes" id="UP000322165">
    <property type="component" value="Unassembled WGS sequence"/>
</dbReference>
<dbReference type="InterPro" id="IPR029767">
    <property type="entry name" value="WecB-like"/>
</dbReference>
<organism evidence="3 4">
    <name type="scientific">Arenimonas fontis</name>
    <dbReference type="NCBI Taxonomy" id="2608255"/>
    <lineage>
        <taxon>Bacteria</taxon>
        <taxon>Pseudomonadati</taxon>
        <taxon>Pseudomonadota</taxon>
        <taxon>Gammaproteobacteria</taxon>
        <taxon>Lysobacterales</taxon>
        <taxon>Lysobacteraceae</taxon>
        <taxon>Arenimonas</taxon>
    </lineage>
</organism>
<comment type="caution">
    <text evidence="3">The sequence shown here is derived from an EMBL/GenBank/DDBJ whole genome shotgun (WGS) entry which is preliminary data.</text>
</comment>
<dbReference type="SUPFAM" id="SSF53756">
    <property type="entry name" value="UDP-Glycosyltransferase/glycogen phosphorylase"/>
    <property type="match status" value="1"/>
</dbReference>
<dbReference type="PANTHER" id="PTHR43174">
    <property type="entry name" value="UDP-N-ACETYLGLUCOSAMINE 2-EPIMERASE"/>
    <property type="match status" value="1"/>
</dbReference>
<evidence type="ECO:0000259" key="2">
    <source>
        <dbReference type="Pfam" id="PF02350"/>
    </source>
</evidence>
<comment type="similarity">
    <text evidence="1">Belongs to the UDP-N-acetylglucosamine 2-epimerase family.</text>
</comment>
<dbReference type="RefSeq" id="WP_149860197.1">
    <property type="nucleotide sequence ID" value="NZ_VUOD01000003.1"/>
</dbReference>
<name>A0A5B2ZDS2_9GAMM</name>
<dbReference type="AlphaFoldDB" id="A0A5B2ZDS2"/>
<reference evidence="3 4" key="2">
    <citation type="submission" date="2019-09" db="EMBL/GenBank/DDBJ databases">
        <authorList>
            <person name="Mazur A."/>
        </authorList>
    </citation>
    <scope>NUCLEOTIDE SEQUENCE [LARGE SCALE GENOMIC DNA]</scope>
    <source>
        <strain evidence="3 4">3729k</strain>
    </source>
</reference>
<dbReference type="PANTHER" id="PTHR43174:SF3">
    <property type="entry name" value="UDP-N-ACETYLGLUCOSAMINE 2-EPIMERASE"/>
    <property type="match status" value="1"/>
</dbReference>
<protein>
    <submittedName>
        <fullName evidence="3">UDP-N-acetylglucosamine 2-epimerase (Non-hydrolyzing)</fullName>
        <ecNumber evidence="3">5.1.3.14</ecNumber>
    </submittedName>
</protein>
<keyword evidence="4" id="KW-1185">Reference proteome</keyword>
<dbReference type="CDD" id="cd03786">
    <property type="entry name" value="GTB_UDP-GlcNAc_2-Epimerase"/>
    <property type="match status" value="1"/>
</dbReference>
<dbReference type="GO" id="GO:0008761">
    <property type="term" value="F:UDP-N-acetylglucosamine 2-epimerase activity"/>
    <property type="evidence" value="ECO:0007669"/>
    <property type="project" value="UniProtKB-EC"/>
</dbReference>
<dbReference type="InterPro" id="IPR003331">
    <property type="entry name" value="UDP_GlcNAc_Epimerase_2_dom"/>
</dbReference>
<feature type="domain" description="UDP-N-acetylglucosamine 2-epimerase" evidence="2">
    <location>
        <begin position="22"/>
        <end position="361"/>
    </location>
</feature>
<dbReference type="EMBL" id="VUOD01000003">
    <property type="protein sequence ID" value="KAA2285370.1"/>
    <property type="molecule type" value="Genomic_DNA"/>
</dbReference>
<dbReference type="Pfam" id="PF02350">
    <property type="entry name" value="Epimerase_2"/>
    <property type="match status" value="1"/>
</dbReference>
<sequence>MIDLVVGTRPNIVKLSPLARVLQSQDWCEPRIVFIGQHTSPSLSDEIIEDLGVDQSIIRYLPLERAGFGARLGEIISTYSRLLAEETPDMVVVFGDVDVTLGAALAAKRSLLPLVHIEAGLRSGDRSMPEEINRVVVDSISDLFFAPSEDAFNNLVFGEAKNADAVCLAGNIMIDSLAAALDERAKAEIAARLGVSAGKFAVATFHRPSNVDTEAGLLEVIGLVEYLAERLEVVFPLHPRTEAALARTGLRERIAANAAIRDVTAMRYREFINLLALPAALVITDSGGIQEETSYLGVPCLTYRENTERPVTVRSGTNMLVNRYDARAMIDSVLAESDRRATRPDIPLWDGRTAYRIASSLYTWWSARAARN</sequence>
<evidence type="ECO:0000256" key="1">
    <source>
        <dbReference type="RuleBase" id="RU003513"/>
    </source>
</evidence>
<keyword evidence="1 3" id="KW-0413">Isomerase</keyword>
<evidence type="ECO:0000313" key="3">
    <source>
        <dbReference type="EMBL" id="KAA2285370.1"/>
    </source>
</evidence>
<reference evidence="3 4" key="1">
    <citation type="submission" date="2019-09" db="EMBL/GenBank/DDBJ databases">
        <title>Arenimonas chukotkensis sp. nov., a bacterium isolated from Chukotka hot spring, Arctic region, Russia.</title>
        <authorList>
            <person name="Zayulina K.S."/>
            <person name="Prokofeva M.I."/>
            <person name="Elcheninov A.G."/>
            <person name="Novikov A."/>
            <person name="Kochetkova T.V."/>
            <person name="Kublanov I.V."/>
        </authorList>
    </citation>
    <scope>NUCLEOTIDE SEQUENCE [LARGE SCALE GENOMIC DNA]</scope>
    <source>
        <strain evidence="3 4">3729k</strain>
    </source>
</reference>